<dbReference type="Proteomes" id="UP001201273">
    <property type="component" value="Unassembled WGS sequence"/>
</dbReference>
<dbReference type="Pfam" id="PF06526">
    <property type="entry name" value="DUF1107"/>
    <property type="match status" value="1"/>
</dbReference>
<evidence type="ECO:0000313" key="1">
    <source>
        <dbReference type="EMBL" id="MCE2595701.1"/>
    </source>
</evidence>
<dbReference type="RefSeq" id="WP_232800533.1">
    <property type="nucleotide sequence ID" value="NZ_CP170335.1"/>
</dbReference>
<accession>A0ABS8WD70</accession>
<name>A0ABS8WD70_9GAMM</name>
<evidence type="ECO:0000313" key="2">
    <source>
        <dbReference type="Proteomes" id="UP001201273"/>
    </source>
</evidence>
<gene>
    <name evidence="1" type="ORF">K6Y31_12850</name>
</gene>
<keyword evidence="2" id="KW-1185">Reference proteome</keyword>
<organism evidence="1 2">
    <name type="scientific">Motilimonas cestriensis</name>
    <dbReference type="NCBI Taxonomy" id="2742685"/>
    <lineage>
        <taxon>Bacteria</taxon>
        <taxon>Pseudomonadati</taxon>
        <taxon>Pseudomonadota</taxon>
        <taxon>Gammaproteobacteria</taxon>
        <taxon>Alteromonadales</taxon>
        <taxon>Alteromonadales genera incertae sedis</taxon>
        <taxon>Motilimonas</taxon>
    </lineage>
</organism>
<reference evidence="1 2" key="1">
    <citation type="journal article" date="2022" name="Environ. Microbiol. Rep.">
        <title>Eco-phylogenetic analyses reveal divergent evolution of vitamin B12 metabolism in the marine bacterial family 'Psychromonadaceae'.</title>
        <authorList>
            <person name="Jin X."/>
            <person name="Yang Y."/>
            <person name="Cao H."/>
            <person name="Gao B."/>
            <person name="Zhao Z."/>
        </authorList>
    </citation>
    <scope>NUCLEOTIDE SEQUENCE [LARGE SCALE GENOMIC DNA]</scope>
    <source>
        <strain evidence="1 2">MKS20</strain>
    </source>
</reference>
<dbReference type="InterPro" id="IPR009491">
    <property type="entry name" value="DUF1107"/>
</dbReference>
<sequence length="69" mass="7978">MKEFKVYNPVKIAKYVKSYFKGQIFIQGVGRFEFNQAKLLFTEQAPLHYKKTASEVNKHIKALRLATAA</sequence>
<protein>
    <submittedName>
        <fullName evidence="1">DUF1107 domain-containing protein</fullName>
    </submittedName>
</protein>
<comment type="caution">
    <text evidence="1">The sequence shown here is derived from an EMBL/GenBank/DDBJ whole genome shotgun (WGS) entry which is preliminary data.</text>
</comment>
<dbReference type="Gene3D" id="3.30.1910.10">
    <property type="entry name" value="so0334 like domain"/>
    <property type="match status" value="1"/>
</dbReference>
<proteinExistence type="predicted"/>
<dbReference type="EMBL" id="JAIMJA010000012">
    <property type="protein sequence ID" value="MCE2595701.1"/>
    <property type="molecule type" value="Genomic_DNA"/>
</dbReference>